<keyword evidence="8" id="KW-0448">Lipopolysaccharide biosynthesis</keyword>
<dbReference type="OrthoDB" id="9783707at2"/>
<keyword evidence="5" id="KW-0997">Cell inner membrane</keyword>
<evidence type="ECO:0000259" key="13">
    <source>
        <dbReference type="Pfam" id="PF00892"/>
    </source>
</evidence>
<dbReference type="GO" id="GO:0022857">
    <property type="term" value="F:transmembrane transporter activity"/>
    <property type="evidence" value="ECO:0007669"/>
    <property type="project" value="InterPro"/>
</dbReference>
<name>A0A4R2R690_9PSEU</name>
<keyword evidence="7 12" id="KW-0812">Transmembrane</keyword>
<keyword evidence="11 12" id="KW-0472">Membrane</keyword>
<evidence type="ECO:0000256" key="9">
    <source>
        <dbReference type="ARBA" id="ARBA00022989"/>
    </source>
</evidence>
<reference evidence="14 15" key="1">
    <citation type="submission" date="2019-03" db="EMBL/GenBank/DDBJ databases">
        <title>Genomic Encyclopedia of Type Strains, Phase IV (KMG-IV): sequencing the most valuable type-strain genomes for metagenomic binning, comparative biology and taxonomic classification.</title>
        <authorList>
            <person name="Goeker M."/>
        </authorList>
    </citation>
    <scope>NUCLEOTIDE SEQUENCE [LARGE SCALE GENOMIC DNA]</scope>
    <source>
        <strain evidence="14 15">DSM 45765</strain>
    </source>
</reference>
<evidence type="ECO:0000313" key="14">
    <source>
        <dbReference type="EMBL" id="TCP54865.1"/>
    </source>
</evidence>
<evidence type="ECO:0000256" key="1">
    <source>
        <dbReference type="ARBA" id="ARBA00004651"/>
    </source>
</evidence>
<dbReference type="GO" id="GO:0005886">
    <property type="term" value="C:plasma membrane"/>
    <property type="evidence" value="ECO:0007669"/>
    <property type="project" value="UniProtKB-SubCell"/>
</dbReference>
<evidence type="ECO:0000256" key="3">
    <source>
        <dbReference type="ARBA" id="ARBA00022475"/>
    </source>
</evidence>
<evidence type="ECO:0000256" key="11">
    <source>
        <dbReference type="ARBA" id="ARBA00023136"/>
    </source>
</evidence>
<feature type="transmembrane region" description="Helical" evidence="12">
    <location>
        <begin position="243"/>
        <end position="260"/>
    </location>
</feature>
<gene>
    <name evidence="14" type="ORF">EV191_10274</name>
</gene>
<evidence type="ECO:0000256" key="2">
    <source>
        <dbReference type="ARBA" id="ARBA00007362"/>
    </source>
</evidence>
<comment type="caution">
    <text evidence="14">The sequence shown here is derived from an EMBL/GenBank/DDBJ whole genome shotgun (WGS) entry which is preliminary data.</text>
</comment>
<dbReference type="PANTHER" id="PTHR30561:SF9">
    <property type="entry name" value="4-AMINO-4-DEOXY-L-ARABINOSE-PHOSPHOUNDECAPRENOL FLIPPASE SUBUNIT ARNF-RELATED"/>
    <property type="match status" value="1"/>
</dbReference>
<dbReference type="PANTHER" id="PTHR30561">
    <property type="entry name" value="SMR FAMILY PROTON-DEPENDENT DRUG EFFLUX TRANSPORTER SUGE"/>
    <property type="match status" value="1"/>
</dbReference>
<feature type="transmembrane region" description="Helical" evidence="12">
    <location>
        <begin position="147"/>
        <end position="166"/>
    </location>
</feature>
<dbReference type="Pfam" id="PF00892">
    <property type="entry name" value="EamA"/>
    <property type="match status" value="2"/>
</dbReference>
<evidence type="ECO:0000256" key="8">
    <source>
        <dbReference type="ARBA" id="ARBA00022985"/>
    </source>
</evidence>
<feature type="domain" description="EamA" evidence="13">
    <location>
        <begin position="159"/>
        <end position="282"/>
    </location>
</feature>
<comment type="subcellular location">
    <subcellularLocation>
        <location evidence="1">Cell membrane</location>
        <topology evidence="1">Multi-pass membrane protein</topology>
    </subcellularLocation>
</comment>
<evidence type="ECO:0000256" key="7">
    <source>
        <dbReference type="ARBA" id="ARBA00022692"/>
    </source>
</evidence>
<accession>A0A4R2R690</accession>
<feature type="transmembrane region" description="Helical" evidence="12">
    <location>
        <begin position="178"/>
        <end position="198"/>
    </location>
</feature>
<evidence type="ECO:0000256" key="10">
    <source>
        <dbReference type="ARBA" id="ARBA00023098"/>
    </source>
</evidence>
<dbReference type="InterPro" id="IPR000620">
    <property type="entry name" value="EamA_dom"/>
</dbReference>
<evidence type="ECO:0000256" key="5">
    <source>
        <dbReference type="ARBA" id="ARBA00022519"/>
    </source>
</evidence>
<keyword evidence="6" id="KW-0441">Lipid A biosynthesis</keyword>
<evidence type="ECO:0000313" key="15">
    <source>
        <dbReference type="Proteomes" id="UP000294911"/>
    </source>
</evidence>
<evidence type="ECO:0000256" key="4">
    <source>
        <dbReference type="ARBA" id="ARBA00022516"/>
    </source>
</evidence>
<feature type="transmembrane region" description="Helical" evidence="12">
    <location>
        <begin position="121"/>
        <end position="141"/>
    </location>
</feature>
<dbReference type="Gene3D" id="1.10.3730.20">
    <property type="match status" value="2"/>
</dbReference>
<sequence length="285" mass="29586">MDSAAVLLVLGAAMVHALWNLSAKRVANGGALFVAAYYTVSAVVCLPLAVLWLLWEGSTPHWSWLAAGAVTAIWHVLYGVLLQRGYAVGDMSVVYPLARGSGPLLTVLAAVLLLGERPGALGLVGALVIVAGVFVISFGGAGVAPNAVSIGYGVATGAAIAGYTLWDAHSVTALAVPPLVYFGLGSVLQSMLLAPYALHRRAELSQLLRAHWRHVLIVGLLSPVAYLLVLYAMRIAPVSMVAPVRETSIVIGAVIGWLVLREPNPARRLVGSVVVLAGVVAIALA</sequence>
<evidence type="ECO:0000256" key="12">
    <source>
        <dbReference type="SAM" id="Phobius"/>
    </source>
</evidence>
<feature type="transmembrane region" description="Helical" evidence="12">
    <location>
        <begin position="93"/>
        <end position="114"/>
    </location>
</feature>
<organism evidence="14 15">
    <name type="scientific">Tamaricihabitans halophyticus</name>
    <dbReference type="NCBI Taxonomy" id="1262583"/>
    <lineage>
        <taxon>Bacteria</taxon>
        <taxon>Bacillati</taxon>
        <taxon>Actinomycetota</taxon>
        <taxon>Actinomycetes</taxon>
        <taxon>Pseudonocardiales</taxon>
        <taxon>Pseudonocardiaceae</taxon>
        <taxon>Tamaricihabitans</taxon>
    </lineage>
</organism>
<feature type="transmembrane region" description="Helical" evidence="12">
    <location>
        <begin position="266"/>
        <end position="284"/>
    </location>
</feature>
<keyword evidence="15" id="KW-1185">Reference proteome</keyword>
<feature type="transmembrane region" description="Helical" evidence="12">
    <location>
        <begin position="33"/>
        <end position="55"/>
    </location>
</feature>
<feature type="transmembrane region" description="Helical" evidence="12">
    <location>
        <begin position="62"/>
        <end position="81"/>
    </location>
</feature>
<dbReference type="Proteomes" id="UP000294911">
    <property type="component" value="Unassembled WGS sequence"/>
</dbReference>
<keyword evidence="10" id="KW-0443">Lipid metabolism</keyword>
<dbReference type="InterPro" id="IPR000390">
    <property type="entry name" value="Small_drug/metabolite_transptr"/>
</dbReference>
<keyword evidence="3" id="KW-1003">Cell membrane</keyword>
<protein>
    <submittedName>
        <fullName evidence="14">EamA-like transporter family protein</fullName>
    </submittedName>
</protein>
<dbReference type="SUPFAM" id="SSF103481">
    <property type="entry name" value="Multidrug resistance efflux transporter EmrE"/>
    <property type="match status" value="2"/>
</dbReference>
<evidence type="ECO:0000256" key="6">
    <source>
        <dbReference type="ARBA" id="ARBA00022556"/>
    </source>
</evidence>
<proteinExistence type="inferred from homology"/>
<dbReference type="GO" id="GO:0009103">
    <property type="term" value="P:lipopolysaccharide biosynthetic process"/>
    <property type="evidence" value="ECO:0007669"/>
    <property type="project" value="UniProtKB-KW"/>
</dbReference>
<feature type="transmembrane region" description="Helical" evidence="12">
    <location>
        <begin position="210"/>
        <end position="231"/>
    </location>
</feature>
<comment type="similarity">
    <text evidence="2">Belongs to the EamA transporter family.</text>
</comment>
<dbReference type="AlphaFoldDB" id="A0A4R2R690"/>
<keyword evidence="4" id="KW-0444">Lipid biosynthesis</keyword>
<keyword evidence="9 12" id="KW-1133">Transmembrane helix</keyword>
<feature type="domain" description="EamA" evidence="13">
    <location>
        <begin position="5"/>
        <end position="137"/>
    </location>
</feature>
<dbReference type="InterPro" id="IPR037185">
    <property type="entry name" value="EmrE-like"/>
</dbReference>
<dbReference type="RefSeq" id="WP_132876274.1">
    <property type="nucleotide sequence ID" value="NZ_SLXQ01000002.1"/>
</dbReference>
<dbReference type="EMBL" id="SLXQ01000002">
    <property type="protein sequence ID" value="TCP54865.1"/>
    <property type="molecule type" value="Genomic_DNA"/>
</dbReference>